<gene>
    <name evidence="1" type="ORF">F2Q69_00004125</name>
</gene>
<proteinExistence type="predicted"/>
<sequence length="136" mass="15244">MAVWCKARAFSTAMYGLGQAMKMSGPSPKSWKTGGPKAMDSSRFSQAQLLLYSELSLRGSLNECDPWSSMKALQRLQQRIINRSYSRLCVYEVLMHLWDNVSGGDPNQFYEEGTHSLKSCSASLMFKDDLVASLPF</sequence>
<accession>A0A8S9P0N0</accession>
<evidence type="ECO:0000313" key="2">
    <source>
        <dbReference type="Proteomes" id="UP000712600"/>
    </source>
</evidence>
<evidence type="ECO:0000313" key="1">
    <source>
        <dbReference type="EMBL" id="KAF3506837.1"/>
    </source>
</evidence>
<dbReference type="AlphaFoldDB" id="A0A8S9P0N0"/>
<comment type="caution">
    <text evidence="1">The sequence shown here is derived from an EMBL/GenBank/DDBJ whole genome shotgun (WGS) entry which is preliminary data.</text>
</comment>
<organism evidence="1 2">
    <name type="scientific">Brassica cretica</name>
    <name type="common">Mustard</name>
    <dbReference type="NCBI Taxonomy" id="69181"/>
    <lineage>
        <taxon>Eukaryota</taxon>
        <taxon>Viridiplantae</taxon>
        <taxon>Streptophyta</taxon>
        <taxon>Embryophyta</taxon>
        <taxon>Tracheophyta</taxon>
        <taxon>Spermatophyta</taxon>
        <taxon>Magnoliopsida</taxon>
        <taxon>eudicotyledons</taxon>
        <taxon>Gunneridae</taxon>
        <taxon>Pentapetalae</taxon>
        <taxon>rosids</taxon>
        <taxon>malvids</taxon>
        <taxon>Brassicales</taxon>
        <taxon>Brassicaceae</taxon>
        <taxon>Brassiceae</taxon>
        <taxon>Brassica</taxon>
    </lineage>
</organism>
<dbReference type="Proteomes" id="UP000712600">
    <property type="component" value="Unassembled WGS sequence"/>
</dbReference>
<dbReference type="EMBL" id="QGKX02001521">
    <property type="protein sequence ID" value="KAF3506837.1"/>
    <property type="molecule type" value="Genomic_DNA"/>
</dbReference>
<reference evidence="1" key="1">
    <citation type="submission" date="2019-12" db="EMBL/GenBank/DDBJ databases">
        <title>Genome sequencing and annotation of Brassica cretica.</title>
        <authorList>
            <person name="Studholme D.J."/>
            <person name="Sarris P."/>
        </authorList>
    </citation>
    <scope>NUCLEOTIDE SEQUENCE</scope>
    <source>
        <strain evidence="1">PFS-109/04</strain>
        <tissue evidence="1">Leaf</tissue>
    </source>
</reference>
<name>A0A8S9P0N0_BRACR</name>
<protein>
    <submittedName>
        <fullName evidence="1">Uncharacterized protein</fullName>
    </submittedName>
</protein>